<dbReference type="GO" id="GO:0005524">
    <property type="term" value="F:ATP binding"/>
    <property type="evidence" value="ECO:0007669"/>
    <property type="project" value="UniProtKB-UniRule"/>
</dbReference>
<organism evidence="10 12">
    <name type="scientific">Schizosaccharomyces japonicus (strain yFS275 / FY16936)</name>
    <name type="common">Fission yeast</name>
    <dbReference type="NCBI Taxonomy" id="402676"/>
    <lineage>
        <taxon>Eukaryota</taxon>
        <taxon>Fungi</taxon>
        <taxon>Dikarya</taxon>
        <taxon>Ascomycota</taxon>
        <taxon>Taphrinomycotina</taxon>
        <taxon>Schizosaccharomycetes</taxon>
        <taxon>Schizosaccharomycetales</taxon>
        <taxon>Schizosaccharomycetaceae</taxon>
        <taxon>Schizosaccharomyces</taxon>
    </lineage>
</organism>
<keyword evidence="10" id="KW-0670">Pyruvate</keyword>
<evidence type="ECO:0000256" key="3">
    <source>
        <dbReference type="ARBA" id="ARBA00022741"/>
    </source>
</evidence>
<keyword evidence="5 8" id="KW-0067">ATP-binding</keyword>
<evidence type="ECO:0000256" key="6">
    <source>
        <dbReference type="ARBA" id="ARBA00023128"/>
    </source>
</evidence>
<dbReference type="PANTHER" id="PTHR11947">
    <property type="entry name" value="PYRUVATE DEHYDROGENASE KINASE"/>
    <property type="match status" value="1"/>
</dbReference>
<evidence type="ECO:0000256" key="2">
    <source>
        <dbReference type="ARBA" id="ARBA00022679"/>
    </source>
</evidence>
<keyword evidence="3 8" id="KW-0547">Nucleotide-binding</keyword>
<dbReference type="JaponicusDB" id="SJAG_01402">
    <property type="gene designation" value="pkp1"/>
</dbReference>
<evidence type="ECO:0000313" key="12">
    <source>
        <dbReference type="Proteomes" id="UP000001744"/>
    </source>
</evidence>
<dbReference type="RefSeq" id="XP_002172649.1">
    <property type="nucleotide sequence ID" value="XM_002172613.2"/>
</dbReference>
<dbReference type="Pfam" id="PF02518">
    <property type="entry name" value="HATPase_c"/>
    <property type="match status" value="1"/>
</dbReference>
<comment type="subcellular location">
    <subcellularLocation>
        <location evidence="8">Mitochondrion matrix</location>
    </subcellularLocation>
</comment>
<dbReference type="SUPFAM" id="SSF69012">
    <property type="entry name" value="alpha-ketoacid dehydrogenase kinase, N-terminal domain"/>
    <property type="match status" value="1"/>
</dbReference>
<dbReference type="InterPro" id="IPR036890">
    <property type="entry name" value="HATPase_C_sf"/>
</dbReference>
<dbReference type="GO" id="GO:0010510">
    <property type="term" value="P:regulation of pyruvate decarboxylation to acetyl-CoA"/>
    <property type="evidence" value="ECO:0000318"/>
    <property type="project" value="GO_Central"/>
</dbReference>
<evidence type="ECO:0000313" key="11">
    <source>
        <dbReference type="JaponicusDB" id="SJAG_01402"/>
    </source>
</evidence>
<dbReference type="Pfam" id="PF10436">
    <property type="entry name" value="BCDHK_Adom3"/>
    <property type="match status" value="1"/>
</dbReference>
<gene>
    <name evidence="11" type="primary">pkp1</name>
    <name evidence="10" type="ORF">SJAG_01402</name>
</gene>
<dbReference type="EC" id="2.7.11.-" evidence="8"/>
<dbReference type="SUPFAM" id="SSF55874">
    <property type="entry name" value="ATPase domain of HSP90 chaperone/DNA topoisomerase II/histidine kinase"/>
    <property type="match status" value="1"/>
</dbReference>
<dbReference type="OMA" id="NEMPSIC"/>
<reference evidence="10 12" key="1">
    <citation type="journal article" date="2011" name="Science">
        <title>Comparative functional genomics of the fission yeasts.</title>
        <authorList>
            <person name="Rhind N."/>
            <person name="Chen Z."/>
            <person name="Yassour M."/>
            <person name="Thompson D.A."/>
            <person name="Haas B.J."/>
            <person name="Habib N."/>
            <person name="Wapinski I."/>
            <person name="Roy S."/>
            <person name="Lin M.F."/>
            <person name="Heiman D.I."/>
            <person name="Young S.K."/>
            <person name="Furuya K."/>
            <person name="Guo Y."/>
            <person name="Pidoux A."/>
            <person name="Chen H.M."/>
            <person name="Robbertse B."/>
            <person name="Goldberg J.M."/>
            <person name="Aoki K."/>
            <person name="Bayne E.H."/>
            <person name="Berlin A.M."/>
            <person name="Desjardins C.A."/>
            <person name="Dobbs E."/>
            <person name="Dukaj L."/>
            <person name="Fan L."/>
            <person name="FitzGerald M.G."/>
            <person name="French C."/>
            <person name="Gujja S."/>
            <person name="Hansen K."/>
            <person name="Keifenheim D."/>
            <person name="Levin J.Z."/>
            <person name="Mosher R.A."/>
            <person name="Mueller C.A."/>
            <person name="Pfiffner J."/>
            <person name="Priest M."/>
            <person name="Russ C."/>
            <person name="Smialowska A."/>
            <person name="Swoboda P."/>
            <person name="Sykes S.M."/>
            <person name="Vaughn M."/>
            <person name="Vengrova S."/>
            <person name="Yoder R."/>
            <person name="Zeng Q."/>
            <person name="Allshire R."/>
            <person name="Baulcombe D."/>
            <person name="Birren B.W."/>
            <person name="Brown W."/>
            <person name="Ekwall K."/>
            <person name="Kellis M."/>
            <person name="Leatherwood J."/>
            <person name="Levin H."/>
            <person name="Margalit H."/>
            <person name="Martienssen R."/>
            <person name="Nieduszynski C.A."/>
            <person name="Spatafora J.W."/>
            <person name="Friedman N."/>
            <person name="Dalgaard J.Z."/>
            <person name="Baumann P."/>
            <person name="Niki H."/>
            <person name="Regev A."/>
            <person name="Nusbaum C."/>
        </authorList>
    </citation>
    <scope>NUCLEOTIDE SEQUENCE [LARGE SCALE GENOMIC DNA]</scope>
    <source>
        <strain evidence="12">yFS275 / FY16936</strain>
    </source>
</reference>
<proteinExistence type="inferred from homology"/>
<dbReference type="PROSITE" id="PS50109">
    <property type="entry name" value="HIS_KIN"/>
    <property type="match status" value="1"/>
</dbReference>
<keyword evidence="2 8" id="KW-0808">Transferase</keyword>
<dbReference type="VEuPathDB" id="FungiDB:SJAG_01402"/>
<dbReference type="eggNOG" id="KOG0787">
    <property type="taxonomic scope" value="Eukaryota"/>
</dbReference>
<dbReference type="OrthoDB" id="241648at2759"/>
<evidence type="ECO:0000256" key="1">
    <source>
        <dbReference type="ARBA" id="ARBA00006155"/>
    </source>
</evidence>
<keyword evidence="6 8" id="KW-0496">Mitochondrion</keyword>
<protein>
    <recommendedName>
        <fullName evidence="8">Protein-serine/threonine kinase</fullName>
        <ecNumber evidence="8">2.7.11.-</ecNumber>
    </recommendedName>
</protein>
<dbReference type="GO" id="GO:0005759">
    <property type="term" value="C:mitochondrial matrix"/>
    <property type="evidence" value="ECO:0007669"/>
    <property type="project" value="UniProtKB-SubCell"/>
</dbReference>
<dbReference type="Gene3D" id="3.30.565.10">
    <property type="entry name" value="Histidine kinase-like ATPase, C-terminal domain"/>
    <property type="match status" value="1"/>
</dbReference>
<dbReference type="EMBL" id="KE651168">
    <property type="protein sequence ID" value="EEB06356.1"/>
    <property type="molecule type" value="Genomic_DNA"/>
</dbReference>
<dbReference type="Proteomes" id="UP000001744">
    <property type="component" value="Unassembled WGS sequence"/>
</dbReference>
<dbReference type="AlphaFoldDB" id="B6JXT8"/>
<evidence type="ECO:0000256" key="8">
    <source>
        <dbReference type="RuleBase" id="RU366032"/>
    </source>
</evidence>
<accession>B6JXT8</accession>
<comment type="similarity">
    <text evidence="1 8">Belongs to the PDK/BCKDK protein kinase family.</text>
</comment>
<dbReference type="InterPro" id="IPR005467">
    <property type="entry name" value="His_kinase_dom"/>
</dbReference>
<dbReference type="InterPro" id="IPR036784">
    <property type="entry name" value="AK/P_DHK_N_sf"/>
</dbReference>
<comment type="catalytic activity">
    <reaction evidence="7">
        <text>L-seryl-[pyruvate dehydrogenase E1 alpha subunit] + ATP = O-phospho-L-seryl-[pyruvate dehydrogenase E1 alpha subunit] + ADP + H(+)</text>
        <dbReference type="Rhea" id="RHEA:23052"/>
        <dbReference type="Rhea" id="RHEA-COMP:13689"/>
        <dbReference type="Rhea" id="RHEA-COMP:13690"/>
        <dbReference type="ChEBI" id="CHEBI:15378"/>
        <dbReference type="ChEBI" id="CHEBI:29999"/>
        <dbReference type="ChEBI" id="CHEBI:30616"/>
        <dbReference type="ChEBI" id="CHEBI:83421"/>
        <dbReference type="ChEBI" id="CHEBI:456216"/>
        <dbReference type="EC" id="2.7.11.2"/>
    </reaction>
</comment>
<dbReference type="InterPro" id="IPR003594">
    <property type="entry name" value="HATPase_dom"/>
</dbReference>
<dbReference type="GO" id="GO:0004740">
    <property type="term" value="F:pyruvate dehydrogenase (acetyl-transferring) kinase activity"/>
    <property type="evidence" value="ECO:0000318"/>
    <property type="project" value="GO_Central"/>
</dbReference>
<evidence type="ECO:0000256" key="5">
    <source>
        <dbReference type="ARBA" id="ARBA00022840"/>
    </source>
</evidence>
<keyword evidence="4 8" id="KW-0418">Kinase</keyword>
<dbReference type="InterPro" id="IPR018955">
    <property type="entry name" value="BCDHK/PDK_N"/>
</dbReference>
<evidence type="ECO:0000256" key="7">
    <source>
        <dbReference type="ARBA" id="ARBA00048201"/>
    </source>
</evidence>
<dbReference type="Gene3D" id="1.20.140.20">
    <property type="entry name" value="Alpha-ketoacid/pyruvate dehydrogenase kinase, N-terminal domain"/>
    <property type="match status" value="1"/>
</dbReference>
<keyword evidence="12" id="KW-1185">Reference proteome</keyword>
<sequence>MSVIGKSLREKINILAHYPQTGLSLKQLVYFGKNPTAGKVYRAGLFLRDELPIRFAHRIKELEDLPPPLHDMKRIQGIQQAYAKSMEEIIELQNIPLPEPPSSFGIPDSKAPRLSSNVEDTDIHNPSLLDTHLDSSKGRYFFTDFSYECNSEICVDKDCPKSVHLFNHKFAKLLDIIQQRHNRVAIEIALDVLEYHSRVKRIDPGIQKFLDRFYMSRIGIRFLLSQQITLATEPLRPGYVGVINTHARIRELIEVAVENARYICQQAYGLFEAPEVQIVCNPNITMMYVESHLQHALFEILKNSLRAVVEHHGVDSDTFPPIKVIVAEGAEDITIKVSDEGGGISRRNMPLVWSYMYTTASPQLREHVDSEAGPPLAGFGFGLPMARLYTRYFGGDLELISMDGYGTDVFVHLNKLCESAEPLQ</sequence>
<dbReference type="CDD" id="cd16929">
    <property type="entry name" value="HATPase_PDK-like"/>
    <property type="match status" value="1"/>
</dbReference>
<dbReference type="GeneID" id="7048149"/>
<dbReference type="PANTHER" id="PTHR11947:SF3">
    <property type="entry name" value="[PYRUVATE DEHYDROGENASE (ACETYL-TRANSFERRING)] KINASE, MITOCHONDRIAL"/>
    <property type="match status" value="1"/>
</dbReference>
<feature type="domain" description="Histidine kinase" evidence="9">
    <location>
        <begin position="293"/>
        <end position="417"/>
    </location>
</feature>
<dbReference type="SMART" id="SM00387">
    <property type="entry name" value="HATPase_c"/>
    <property type="match status" value="1"/>
</dbReference>
<evidence type="ECO:0000259" key="9">
    <source>
        <dbReference type="PROSITE" id="PS50109"/>
    </source>
</evidence>
<evidence type="ECO:0000313" key="10">
    <source>
        <dbReference type="EMBL" id="EEB06356.1"/>
    </source>
</evidence>
<dbReference type="HOGENOM" id="CLU_023861_5_1_1"/>
<dbReference type="GO" id="GO:0005739">
    <property type="term" value="C:mitochondrion"/>
    <property type="evidence" value="ECO:0000318"/>
    <property type="project" value="GO_Central"/>
</dbReference>
<evidence type="ECO:0000256" key="4">
    <source>
        <dbReference type="ARBA" id="ARBA00022777"/>
    </source>
</evidence>
<dbReference type="InterPro" id="IPR039028">
    <property type="entry name" value="BCKD/PDK"/>
</dbReference>
<name>B6JXT8_SCHJY</name>
<dbReference type="STRING" id="402676.B6JXT8"/>
<dbReference type="GO" id="GO:0010906">
    <property type="term" value="P:regulation of glucose metabolic process"/>
    <property type="evidence" value="ECO:0000318"/>
    <property type="project" value="GO_Central"/>
</dbReference>